<sequence length="705" mass="76046">MSSASGYVAIPRCPVIFDGANYPDFAAFMRVHMRGLRLWGVLSGEVPCPPCPPAPVAPLPPTPIVLAADASQEAKDAAQSADDSAVAAYDLKFKQYSADLESYRHALTVYTQWVDEDARAAAVLTSSVLPQYAAEFMSLPTVAAQWAHLRPLYLSVVRQEHALQQGDSTIDEFYTQSAAIWRQLDSLRTAVCGTCSCCQIVRSDLEFHRIYEFLSRLRQEFEPRRAQLNARGRVPLSEVLSELRAEETRLRGAGLLAVPSALATRGAPLPSAPSTQPRSPVPPPPILPTPPGQGQGQLQHQQPQGLSQHQQARGQGRRGSLRHCSYCNRDGHTWATCYTRDPSLRQQHQARGQSAPSGSSAVALSDQDIIRSLRGLLAATGSSSTGTAGSVTDSSGTMRPPPSTQSGTSPWYLDSGASFHMTFESSSLSALRSLPSLMNLFSASQLTDSGCRVILDADSCVVQDRRTQALVGSGPRSRDSSGLWELDWLRVPSAATSYASSSPVVASTISSFQQWHHRLGHLCDSRLSSLVHRGLLGSVSGDGSLHCQGCRLGSPPPDVSSSTPSSSAPSSSPSSPRSPESSSTIPSSSLSSPASSSSDDLPSTRPVCQRRAPDRYSPSQYGLSVASELTSYRDAEHHPEWQLAMAEEIAALERTGTWDLVSPPPGVRPITCKWVYKIKTRSDGSLERYKARLMARGFQQEHGRD</sequence>
<protein>
    <submittedName>
        <fullName evidence="1">Uncharacterized protein</fullName>
    </submittedName>
</protein>
<proteinExistence type="predicted"/>
<evidence type="ECO:0000313" key="2">
    <source>
        <dbReference type="Proteomes" id="UP001732700"/>
    </source>
</evidence>
<accession>A0ACD5ZNF8</accession>
<keyword evidence="2" id="KW-1185">Reference proteome</keyword>
<dbReference type="Proteomes" id="UP001732700">
    <property type="component" value="Chromosome 7A"/>
</dbReference>
<organism evidence="1 2">
    <name type="scientific">Avena sativa</name>
    <name type="common">Oat</name>
    <dbReference type="NCBI Taxonomy" id="4498"/>
    <lineage>
        <taxon>Eukaryota</taxon>
        <taxon>Viridiplantae</taxon>
        <taxon>Streptophyta</taxon>
        <taxon>Embryophyta</taxon>
        <taxon>Tracheophyta</taxon>
        <taxon>Spermatophyta</taxon>
        <taxon>Magnoliopsida</taxon>
        <taxon>Liliopsida</taxon>
        <taxon>Poales</taxon>
        <taxon>Poaceae</taxon>
        <taxon>BOP clade</taxon>
        <taxon>Pooideae</taxon>
        <taxon>Poodae</taxon>
        <taxon>Poeae</taxon>
        <taxon>Poeae Chloroplast Group 1 (Aveneae type)</taxon>
        <taxon>Aveninae</taxon>
        <taxon>Avena</taxon>
    </lineage>
</organism>
<evidence type="ECO:0000313" key="1">
    <source>
        <dbReference type="EnsemblPlants" id="AVESA.00010b.r2.7AG1220020.1.CDS"/>
    </source>
</evidence>
<dbReference type="EnsemblPlants" id="AVESA.00010b.r2.7AG1220020.1">
    <property type="protein sequence ID" value="AVESA.00010b.r2.7AG1220020.1.CDS"/>
    <property type="gene ID" value="AVESA.00010b.r2.7AG1220020"/>
</dbReference>
<name>A0ACD5ZNF8_AVESA</name>
<reference evidence="1" key="1">
    <citation type="submission" date="2021-05" db="EMBL/GenBank/DDBJ databases">
        <authorList>
            <person name="Scholz U."/>
            <person name="Mascher M."/>
            <person name="Fiebig A."/>
        </authorList>
    </citation>
    <scope>NUCLEOTIDE SEQUENCE [LARGE SCALE GENOMIC DNA]</scope>
</reference>
<reference evidence="1" key="2">
    <citation type="submission" date="2025-09" db="UniProtKB">
        <authorList>
            <consortium name="EnsemblPlants"/>
        </authorList>
    </citation>
    <scope>IDENTIFICATION</scope>
</reference>